<dbReference type="HOGENOM" id="CLU_2735368_0_0_5"/>
<dbReference type="KEGG" id="mcg:GL4_1890"/>
<keyword evidence="3" id="KW-1185">Reference proteome</keyword>
<dbReference type="EMBL" id="AP014648">
    <property type="protein sequence ID" value="BAQ17342.1"/>
    <property type="molecule type" value="Genomic_DNA"/>
</dbReference>
<protein>
    <submittedName>
        <fullName evidence="2">Uncharacterized protein</fullName>
    </submittedName>
</protein>
<reference evidence="2 3" key="1">
    <citation type="submission" date="2014-09" db="EMBL/GenBank/DDBJ databases">
        <title>Genome sequencing of Methyloceanibacter caenitepidi Gela4.</title>
        <authorList>
            <person name="Takeuchi M."/>
            <person name="Susumu S."/>
            <person name="Kamagata Y."/>
            <person name="Oshima K."/>
            <person name="Hattori M."/>
            <person name="Iwasaki W."/>
        </authorList>
    </citation>
    <scope>NUCLEOTIDE SEQUENCE [LARGE SCALE GENOMIC DNA]</scope>
    <source>
        <strain evidence="2 3">Gela4</strain>
    </source>
</reference>
<evidence type="ECO:0000313" key="3">
    <source>
        <dbReference type="Proteomes" id="UP000031643"/>
    </source>
</evidence>
<dbReference type="OrthoDB" id="8452009at2"/>
<dbReference type="AlphaFoldDB" id="A0A0A8K493"/>
<name>A0A0A8K493_9HYPH</name>
<proteinExistence type="predicted"/>
<dbReference type="RefSeq" id="WP_045366834.1">
    <property type="nucleotide sequence ID" value="NZ_AP014648.1"/>
</dbReference>
<evidence type="ECO:0000313" key="2">
    <source>
        <dbReference type="EMBL" id="BAQ17342.1"/>
    </source>
</evidence>
<dbReference type="Proteomes" id="UP000031643">
    <property type="component" value="Chromosome"/>
</dbReference>
<organism evidence="2 3">
    <name type="scientific">Methyloceanibacter caenitepidi</name>
    <dbReference type="NCBI Taxonomy" id="1384459"/>
    <lineage>
        <taxon>Bacteria</taxon>
        <taxon>Pseudomonadati</taxon>
        <taxon>Pseudomonadota</taxon>
        <taxon>Alphaproteobacteria</taxon>
        <taxon>Hyphomicrobiales</taxon>
        <taxon>Hyphomicrobiaceae</taxon>
        <taxon>Methyloceanibacter</taxon>
    </lineage>
</organism>
<accession>A0A0A8K493</accession>
<sequence length="71" mass="7705">MKKTLIIATALAAFATPALAMGPFYVMFDNTTKKCVMSQTAPTDTAKFAMMGEYKTEADAKMAMHGMTKCK</sequence>
<evidence type="ECO:0000256" key="1">
    <source>
        <dbReference type="SAM" id="SignalP"/>
    </source>
</evidence>
<keyword evidence="1" id="KW-0732">Signal</keyword>
<gene>
    <name evidence="2" type="ORF">GL4_1890</name>
</gene>
<feature type="signal peptide" evidence="1">
    <location>
        <begin position="1"/>
        <end position="20"/>
    </location>
</feature>
<feature type="chain" id="PRO_5002037752" evidence="1">
    <location>
        <begin position="21"/>
        <end position="71"/>
    </location>
</feature>